<reference evidence="1 2" key="1">
    <citation type="journal article" date="2019" name="Commun. Biol.">
        <title>The bagworm genome reveals a unique fibroin gene that provides high tensile strength.</title>
        <authorList>
            <person name="Kono N."/>
            <person name="Nakamura H."/>
            <person name="Ohtoshi R."/>
            <person name="Tomita M."/>
            <person name="Numata K."/>
            <person name="Arakawa K."/>
        </authorList>
    </citation>
    <scope>NUCLEOTIDE SEQUENCE [LARGE SCALE GENOMIC DNA]</scope>
</reference>
<organism evidence="1 2">
    <name type="scientific">Eumeta variegata</name>
    <name type="common">Bagworm moth</name>
    <name type="synonym">Eumeta japonica</name>
    <dbReference type="NCBI Taxonomy" id="151549"/>
    <lineage>
        <taxon>Eukaryota</taxon>
        <taxon>Metazoa</taxon>
        <taxon>Ecdysozoa</taxon>
        <taxon>Arthropoda</taxon>
        <taxon>Hexapoda</taxon>
        <taxon>Insecta</taxon>
        <taxon>Pterygota</taxon>
        <taxon>Neoptera</taxon>
        <taxon>Endopterygota</taxon>
        <taxon>Lepidoptera</taxon>
        <taxon>Glossata</taxon>
        <taxon>Ditrysia</taxon>
        <taxon>Tineoidea</taxon>
        <taxon>Psychidae</taxon>
        <taxon>Oiketicinae</taxon>
        <taxon>Eumeta</taxon>
    </lineage>
</organism>
<gene>
    <name evidence="1" type="ORF">EVAR_53172_1</name>
</gene>
<evidence type="ECO:0000313" key="2">
    <source>
        <dbReference type="Proteomes" id="UP000299102"/>
    </source>
</evidence>
<name>A0A4C1YYK6_EUMVA</name>
<dbReference type="AlphaFoldDB" id="A0A4C1YYK6"/>
<proteinExistence type="predicted"/>
<accession>A0A4C1YYK6</accession>
<keyword evidence="2" id="KW-1185">Reference proteome</keyword>
<dbReference type="Proteomes" id="UP000299102">
    <property type="component" value="Unassembled WGS sequence"/>
</dbReference>
<comment type="caution">
    <text evidence="1">The sequence shown here is derived from an EMBL/GenBank/DDBJ whole genome shotgun (WGS) entry which is preliminary data.</text>
</comment>
<protein>
    <submittedName>
        <fullName evidence="1">Uncharacterized protein</fullName>
    </submittedName>
</protein>
<dbReference type="EMBL" id="BGZK01001443">
    <property type="protein sequence ID" value="GBP80032.1"/>
    <property type="molecule type" value="Genomic_DNA"/>
</dbReference>
<evidence type="ECO:0000313" key="1">
    <source>
        <dbReference type="EMBL" id="GBP80032.1"/>
    </source>
</evidence>
<sequence length="100" mass="12092">MTNWSRLVKTTKILVCPNPRCNFFNVYLRLKRAGELSESKCYRRPRIYATPYRSQVRCWLLRSEQGIRWRRDRHGEAEGVDHRILDETQQQKLLLYDPIP</sequence>